<feature type="domain" description="UDP-N-acetylglucosamine 2-epimerase" evidence="2">
    <location>
        <begin position="28"/>
        <end position="348"/>
    </location>
</feature>
<dbReference type="Gene3D" id="3.40.50.2000">
    <property type="entry name" value="Glycogen Phosphorylase B"/>
    <property type="match status" value="2"/>
</dbReference>
<reference evidence="3 4" key="1">
    <citation type="submission" date="2020-07" db="EMBL/GenBank/DDBJ databases">
        <title>Gai3-2, isolated from salt lake.</title>
        <authorList>
            <person name="Cui H."/>
            <person name="Shi X."/>
        </authorList>
    </citation>
    <scope>NUCLEOTIDE SEQUENCE [LARGE SCALE GENOMIC DNA]</scope>
    <source>
        <strain evidence="3 4">Gai3-2</strain>
    </source>
</reference>
<dbReference type="Proteomes" id="UP000509750">
    <property type="component" value="Chromosome"/>
</dbReference>
<dbReference type="Pfam" id="PF02350">
    <property type="entry name" value="Epimerase_2"/>
    <property type="match status" value="1"/>
</dbReference>
<dbReference type="SUPFAM" id="SSF53756">
    <property type="entry name" value="UDP-Glycosyltransferase/glycogen phosphorylase"/>
    <property type="match status" value="1"/>
</dbReference>
<dbReference type="EMBL" id="CP058529">
    <property type="protein sequence ID" value="QLG28700.1"/>
    <property type="molecule type" value="Genomic_DNA"/>
</dbReference>
<sequence>MKALSVVGTRPEVVMAFPVSRAVRAAHEGVLVHTGQHYDEELSAVFFEELGIADPEYPLDAANDDSPLRMGSLLADLRDVVDREEPDALLVYGDTDSALAGAVAGAGRELAVVHVEAGLRSGDPSMPEERNRVLIDHLSDACLAPTTEAVRTLAEEDVTAHVSLVGDTVRDSLAWTRTTAARRSTALDDFGLEEGEFVLATVHRAGNTDDRSRLEAIVDGLAASPKPVVFPAHPRTVRRLDEFDLLAAARAELRVVDPVGYLDFVHLLDAADRVATDSGGVQQEAFYLGTPCVTMRDRTEWTGTVERGANVLVGADEAAIREALSTEWHSGTADGATGDVSVADRIVEAVEALVDDRAVSEAGGSVDELRDGETGIIGEIGGFGGGEVGLTEASEIADGGGNRASAPGSGRIQREP</sequence>
<dbReference type="GO" id="GO:0008761">
    <property type="term" value="F:UDP-N-acetylglucosamine 2-epimerase activity"/>
    <property type="evidence" value="ECO:0007669"/>
    <property type="project" value="UniProtKB-EC"/>
</dbReference>
<gene>
    <name evidence="3" type="primary">wecB</name>
    <name evidence="3" type="ORF">HUG10_14630</name>
</gene>
<dbReference type="CDD" id="cd03786">
    <property type="entry name" value="GTB_UDP-GlcNAc_2-Epimerase"/>
    <property type="match status" value="1"/>
</dbReference>
<dbReference type="AlphaFoldDB" id="A0A7D5KVC2"/>
<keyword evidence="4" id="KW-1185">Reference proteome</keyword>
<dbReference type="EC" id="5.1.3.14" evidence="3"/>
<dbReference type="PANTHER" id="PTHR43174:SF1">
    <property type="entry name" value="UDP-N-ACETYLGLUCOSAMINE 2-EPIMERASE"/>
    <property type="match status" value="1"/>
</dbReference>
<protein>
    <submittedName>
        <fullName evidence="3">UDP-N-acetylglucosamine 2-epimerase (Non-hydrolyzing)</fullName>
        <ecNumber evidence="3">5.1.3.14</ecNumber>
    </submittedName>
</protein>
<dbReference type="GeneID" id="56030093"/>
<dbReference type="RefSeq" id="WP_179170274.1">
    <property type="nucleotide sequence ID" value="NZ_CP058529.1"/>
</dbReference>
<dbReference type="InterPro" id="IPR029767">
    <property type="entry name" value="WecB-like"/>
</dbReference>
<evidence type="ECO:0000313" key="3">
    <source>
        <dbReference type="EMBL" id="QLG28700.1"/>
    </source>
</evidence>
<evidence type="ECO:0000313" key="4">
    <source>
        <dbReference type="Proteomes" id="UP000509750"/>
    </source>
</evidence>
<dbReference type="InterPro" id="IPR003331">
    <property type="entry name" value="UDP_GlcNAc_Epimerase_2_dom"/>
</dbReference>
<dbReference type="KEGG" id="halg:HUG10_14630"/>
<dbReference type="NCBIfam" id="TIGR00236">
    <property type="entry name" value="wecB"/>
    <property type="match status" value="1"/>
</dbReference>
<name>A0A7D5KVC2_9EURY</name>
<evidence type="ECO:0000259" key="2">
    <source>
        <dbReference type="Pfam" id="PF02350"/>
    </source>
</evidence>
<feature type="region of interest" description="Disordered" evidence="1">
    <location>
        <begin position="395"/>
        <end position="416"/>
    </location>
</feature>
<keyword evidence="3" id="KW-0413">Isomerase</keyword>
<dbReference type="OrthoDB" id="7018at2157"/>
<proteinExistence type="predicted"/>
<evidence type="ECO:0000256" key="1">
    <source>
        <dbReference type="SAM" id="MobiDB-lite"/>
    </source>
</evidence>
<organism evidence="3 4">
    <name type="scientific">Halorarum halophilum</name>
    <dbReference type="NCBI Taxonomy" id="2743090"/>
    <lineage>
        <taxon>Archaea</taxon>
        <taxon>Methanobacteriati</taxon>
        <taxon>Methanobacteriota</taxon>
        <taxon>Stenosarchaea group</taxon>
        <taxon>Halobacteria</taxon>
        <taxon>Halobacteriales</taxon>
        <taxon>Haloferacaceae</taxon>
        <taxon>Halorarum</taxon>
    </lineage>
</organism>
<accession>A0A7D5KVC2</accession>
<dbReference type="PANTHER" id="PTHR43174">
    <property type="entry name" value="UDP-N-ACETYLGLUCOSAMINE 2-EPIMERASE"/>
    <property type="match status" value="1"/>
</dbReference>